<keyword evidence="3" id="KW-1185">Reference proteome</keyword>
<evidence type="ECO:0000313" key="2">
    <source>
        <dbReference type="EMBL" id="CBY20964.1"/>
    </source>
</evidence>
<accession>E4WQX5</accession>
<feature type="compositionally biased region" description="Basic and acidic residues" evidence="1">
    <location>
        <begin position="373"/>
        <end position="390"/>
    </location>
</feature>
<feature type="compositionally biased region" description="Basic and acidic residues" evidence="1">
    <location>
        <begin position="419"/>
        <end position="434"/>
    </location>
</feature>
<organism evidence="2">
    <name type="scientific">Oikopleura dioica</name>
    <name type="common">Tunicate</name>
    <dbReference type="NCBI Taxonomy" id="34765"/>
    <lineage>
        <taxon>Eukaryota</taxon>
        <taxon>Metazoa</taxon>
        <taxon>Chordata</taxon>
        <taxon>Tunicata</taxon>
        <taxon>Appendicularia</taxon>
        <taxon>Copelata</taxon>
        <taxon>Oikopleuridae</taxon>
        <taxon>Oikopleura</taxon>
    </lineage>
</organism>
<sequence>MSLTIVPGLPNGALICCKQYKGRTYYGTSLGDLLFVEEDGLGESLAGGATSKRLKFNSPILKIDVSQAGLETNLLISTKNGLFLKQLPELGSNLPSPKTTPLKTVADHISLQKNAFIWSSDQVIYYAEMSSAGLRSRKFSHVKSDVIQIEMSSSYHILICTSESVLLAKRNEPIEVVAELPQFSATITGACFDHEENVIFTDTSGSIEMINQQGETLWETTLGYQSGYRPGRLLFLSSRILSSTTSSLCTVNIAETSSNELSAYSISGSVQDVSSYGGSEFIVICSGKAMKSIAARKSKIGNRPEPKSRIEAETVDLEKAFSAARGFFSQIKKQVSKKKEPVLNKVKEVASQVTESLSREIFDDEIFQASDDVAEKPELSACGNDDKRESSSPSPADPSSDTDMLIIKRKIKPKKKKCQRETKQDIQQEREKSILQEAGKQFQLPTIQKSIKQNEINAKEIAEAIDKAFQKVEREENSTENSSSKHSAQFTIPIITSTHFESSLSSQKSSPPSDSWIVIEGNEPESSTPSEYDEVINTCYDEI</sequence>
<feature type="region of interest" description="Disordered" evidence="1">
    <location>
        <begin position="373"/>
        <end position="440"/>
    </location>
</feature>
<feature type="compositionally biased region" description="Low complexity" evidence="1">
    <location>
        <begin position="502"/>
        <end position="515"/>
    </location>
</feature>
<protein>
    <submittedName>
        <fullName evidence="2">Uncharacterized protein</fullName>
    </submittedName>
</protein>
<dbReference type="EMBL" id="FN653015">
    <property type="protein sequence ID" value="CBY20964.1"/>
    <property type="molecule type" value="Genomic_DNA"/>
</dbReference>
<dbReference type="OrthoDB" id="10413667at2759"/>
<dbReference type="InParanoid" id="E4WQX5"/>
<feature type="region of interest" description="Disordered" evidence="1">
    <location>
        <begin position="501"/>
        <end position="531"/>
    </location>
</feature>
<name>E4WQX5_OIKDI</name>
<feature type="compositionally biased region" description="Basic residues" evidence="1">
    <location>
        <begin position="407"/>
        <end position="418"/>
    </location>
</feature>
<dbReference type="AlphaFoldDB" id="E4WQX5"/>
<evidence type="ECO:0000256" key="1">
    <source>
        <dbReference type="SAM" id="MobiDB-lite"/>
    </source>
</evidence>
<dbReference type="Proteomes" id="UP000001307">
    <property type="component" value="Unassembled WGS sequence"/>
</dbReference>
<feature type="compositionally biased region" description="Low complexity" evidence="1">
    <location>
        <begin position="391"/>
        <end position="403"/>
    </location>
</feature>
<proteinExistence type="predicted"/>
<evidence type="ECO:0000313" key="3">
    <source>
        <dbReference type="Proteomes" id="UP000001307"/>
    </source>
</evidence>
<gene>
    <name evidence="2" type="ORF">GSOID_T00000973001</name>
</gene>
<reference evidence="2" key="1">
    <citation type="journal article" date="2010" name="Science">
        <title>Plasticity of animal genome architecture unmasked by rapid evolution of a pelagic tunicate.</title>
        <authorList>
            <person name="Denoeud F."/>
            <person name="Henriet S."/>
            <person name="Mungpakdee S."/>
            <person name="Aury J.M."/>
            <person name="Da Silva C."/>
            <person name="Brinkmann H."/>
            <person name="Mikhaleva J."/>
            <person name="Olsen L.C."/>
            <person name="Jubin C."/>
            <person name="Canestro C."/>
            <person name="Bouquet J.M."/>
            <person name="Danks G."/>
            <person name="Poulain J."/>
            <person name="Campsteijn C."/>
            <person name="Adamski M."/>
            <person name="Cross I."/>
            <person name="Yadetie F."/>
            <person name="Muffato M."/>
            <person name="Louis A."/>
            <person name="Butcher S."/>
            <person name="Tsagkogeorga G."/>
            <person name="Konrad A."/>
            <person name="Singh S."/>
            <person name="Jensen M.F."/>
            <person name="Cong E.H."/>
            <person name="Eikeseth-Otteraa H."/>
            <person name="Noel B."/>
            <person name="Anthouard V."/>
            <person name="Porcel B.M."/>
            <person name="Kachouri-Lafond R."/>
            <person name="Nishino A."/>
            <person name="Ugolini M."/>
            <person name="Chourrout P."/>
            <person name="Nishida H."/>
            <person name="Aasland R."/>
            <person name="Huzurbazar S."/>
            <person name="Westhof E."/>
            <person name="Delsuc F."/>
            <person name="Lehrach H."/>
            <person name="Reinhardt R."/>
            <person name="Weissenbach J."/>
            <person name="Roy S.W."/>
            <person name="Artiguenave F."/>
            <person name="Postlethwait J.H."/>
            <person name="Manak J.R."/>
            <person name="Thompson E.M."/>
            <person name="Jaillon O."/>
            <person name="Du Pasquier L."/>
            <person name="Boudinot P."/>
            <person name="Liberles D.A."/>
            <person name="Volff J.N."/>
            <person name="Philippe H."/>
            <person name="Lenhard B."/>
            <person name="Roest Crollius H."/>
            <person name="Wincker P."/>
            <person name="Chourrout D."/>
        </authorList>
    </citation>
    <scope>NUCLEOTIDE SEQUENCE [LARGE SCALE GENOMIC DNA]</scope>
</reference>